<dbReference type="SUPFAM" id="SSF55821">
    <property type="entry name" value="YrdC/RibB"/>
    <property type="match status" value="1"/>
</dbReference>
<evidence type="ECO:0000256" key="7">
    <source>
        <dbReference type="ARBA" id="ARBA00022695"/>
    </source>
</evidence>
<dbReference type="GO" id="GO:0005737">
    <property type="term" value="C:cytoplasm"/>
    <property type="evidence" value="ECO:0007669"/>
    <property type="project" value="UniProtKB-SubCell"/>
</dbReference>
<evidence type="ECO:0000256" key="5">
    <source>
        <dbReference type="ARBA" id="ARBA00022679"/>
    </source>
</evidence>
<dbReference type="AlphaFoldDB" id="A0AA96V3H0"/>
<accession>A0AA96V3H0</accession>
<dbReference type="GO" id="GO:0061710">
    <property type="term" value="F:L-threonylcarbamoyladenylate synthase"/>
    <property type="evidence" value="ECO:0007669"/>
    <property type="project" value="UniProtKB-EC"/>
</dbReference>
<name>A0AA96V3H0_9EURY</name>
<dbReference type="PROSITE" id="PS51163">
    <property type="entry name" value="YRDC"/>
    <property type="match status" value="1"/>
</dbReference>
<dbReference type="GO" id="GO:0000049">
    <property type="term" value="F:tRNA binding"/>
    <property type="evidence" value="ECO:0007669"/>
    <property type="project" value="TreeGrafter"/>
</dbReference>
<evidence type="ECO:0000259" key="12">
    <source>
        <dbReference type="PROSITE" id="PS51163"/>
    </source>
</evidence>
<dbReference type="PANTHER" id="PTHR17490">
    <property type="entry name" value="SUA5"/>
    <property type="match status" value="1"/>
</dbReference>
<keyword evidence="14" id="KW-1185">Reference proteome</keyword>
<keyword evidence="7 13" id="KW-0548">Nucleotidyltransferase</keyword>
<keyword evidence="8" id="KW-0547">Nucleotide-binding</keyword>
<evidence type="ECO:0000256" key="2">
    <source>
        <dbReference type="ARBA" id="ARBA00007663"/>
    </source>
</evidence>
<feature type="domain" description="YrdC-like" evidence="12">
    <location>
        <begin position="26"/>
        <end position="211"/>
    </location>
</feature>
<evidence type="ECO:0000256" key="10">
    <source>
        <dbReference type="ARBA" id="ARBA00029774"/>
    </source>
</evidence>
<proteinExistence type="inferred from homology"/>
<evidence type="ECO:0000313" key="13">
    <source>
        <dbReference type="EMBL" id="WNY25829.1"/>
    </source>
</evidence>
<evidence type="ECO:0000256" key="9">
    <source>
        <dbReference type="ARBA" id="ARBA00022840"/>
    </source>
</evidence>
<evidence type="ECO:0000256" key="11">
    <source>
        <dbReference type="ARBA" id="ARBA00048366"/>
    </source>
</evidence>
<evidence type="ECO:0000256" key="4">
    <source>
        <dbReference type="ARBA" id="ARBA00022490"/>
    </source>
</evidence>
<gene>
    <name evidence="13" type="primary">ywlC</name>
    <name evidence="13" type="ORF">MsAc7_13930</name>
</gene>
<keyword evidence="9" id="KW-0067">ATP-binding</keyword>
<dbReference type="Proteomes" id="UP001303587">
    <property type="component" value="Chromosome"/>
</dbReference>
<dbReference type="GO" id="GO:0008033">
    <property type="term" value="P:tRNA processing"/>
    <property type="evidence" value="ECO:0007669"/>
    <property type="project" value="UniProtKB-KW"/>
</dbReference>
<evidence type="ECO:0000256" key="6">
    <source>
        <dbReference type="ARBA" id="ARBA00022694"/>
    </source>
</evidence>
<dbReference type="EC" id="2.7.7.87" evidence="3"/>
<evidence type="ECO:0000313" key="14">
    <source>
        <dbReference type="Proteomes" id="UP001303587"/>
    </source>
</evidence>
<comment type="subcellular location">
    <subcellularLocation>
        <location evidence="1">Cytoplasm</location>
    </subcellularLocation>
</comment>
<keyword evidence="6" id="KW-0819">tRNA processing</keyword>
<dbReference type="InterPro" id="IPR006070">
    <property type="entry name" value="Sua5-like_dom"/>
</dbReference>
<organism evidence="13 14">
    <name type="scientific">Methanolapillus millepedarum</name>
    <dbReference type="NCBI Taxonomy" id="3028296"/>
    <lineage>
        <taxon>Archaea</taxon>
        <taxon>Methanobacteriati</taxon>
        <taxon>Methanobacteriota</taxon>
        <taxon>Stenosarchaea group</taxon>
        <taxon>Methanomicrobia</taxon>
        <taxon>Methanosarcinales</taxon>
        <taxon>Methanosarcinaceae</taxon>
        <taxon>Methanolapillus</taxon>
    </lineage>
</organism>
<comment type="similarity">
    <text evidence="2">Belongs to the SUA5 family.</text>
</comment>
<dbReference type="NCBIfam" id="TIGR00057">
    <property type="entry name" value="L-threonylcarbamoyladenylate synthase"/>
    <property type="match status" value="1"/>
</dbReference>
<dbReference type="PANTHER" id="PTHR17490:SF16">
    <property type="entry name" value="THREONYLCARBAMOYL-AMP SYNTHASE"/>
    <property type="match status" value="1"/>
</dbReference>
<reference evidence="13 14" key="1">
    <citation type="submission" date="2023-07" db="EMBL/GenBank/DDBJ databases">
        <title>Closed genoem sequence of Methanosarcinaceae archaeon Ac7.</title>
        <authorList>
            <person name="Poehlein A."/>
            <person name="Protasov E."/>
            <person name="Platt K."/>
            <person name="Reeh H."/>
            <person name="Daniel R."/>
            <person name="Brune A."/>
        </authorList>
    </citation>
    <scope>NUCLEOTIDE SEQUENCE [LARGE SCALE GENOMIC DNA]</scope>
    <source>
        <strain evidence="13 14">Ac7</strain>
    </source>
</reference>
<dbReference type="InterPro" id="IPR050156">
    <property type="entry name" value="TC-AMP_synthase_SUA5"/>
</dbReference>
<sequence>MTFSKTIVFPLSVKEKPNPADRMVFETVIEHAAAALMSGQVIAFPTDTVYGLGASVFDAKAVEKIYQIKERPSEKPLSVLIGSADDMKQIAADVPAVALLLAEKFWPGPLTIILNKNSKIPDNVTCGKKTVGLRVPNHPVALSLIQKTGPLACPSANLSGKKDPKSAADVLADLDGKIDILIDGGETKIQISSTIIDLTENPPKILRQGGLSIESIKECIGDLQ</sequence>
<comment type="catalytic activity">
    <reaction evidence="11">
        <text>L-threonine + hydrogencarbonate + ATP = L-threonylcarbamoyladenylate + diphosphate + H2O</text>
        <dbReference type="Rhea" id="RHEA:36407"/>
        <dbReference type="ChEBI" id="CHEBI:15377"/>
        <dbReference type="ChEBI" id="CHEBI:17544"/>
        <dbReference type="ChEBI" id="CHEBI:30616"/>
        <dbReference type="ChEBI" id="CHEBI:33019"/>
        <dbReference type="ChEBI" id="CHEBI:57926"/>
        <dbReference type="ChEBI" id="CHEBI:73682"/>
        <dbReference type="EC" id="2.7.7.87"/>
    </reaction>
</comment>
<dbReference type="GO" id="GO:0005524">
    <property type="term" value="F:ATP binding"/>
    <property type="evidence" value="ECO:0007669"/>
    <property type="project" value="UniProtKB-KW"/>
</dbReference>
<keyword evidence="4" id="KW-0963">Cytoplasm</keyword>
<evidence type="ECO:0000256" key="3">
    <source>
        <dbReference type="ARBA" id="ARBA00012584"/>
    </source>
</evidence>
<protein>
    <recommendedName>
        <fullName evidence="10">L-threonylcarbamoyladenylate synthase</fullName>
        <ecNumber evidence="3">2.7.7.87</ecNumber>
    </recommendedName>
    <alternativeName>
        <fullName evidence="10">L-threonylcarbamoyladenylate synthase</fullName>
    </alternativeName>
</protein>
<dbReference type="RefSeq" id="WP_338102175.1">
    <property type="nucleotide sequence ID" value="NZ_CP131060.1"/>
</dbReference>
<dbReference type="EMBL" id="CP131060">
    <property type="protein sequence ID" value="WNY25829.1"/>
    <property type="molecule type" value="Genomic_DNA"/>
</dbReference>
<dbReference type="GO" id="GO:0006450">
    <property type="term" value="P:regulation of translational fidelity"/>
    <property type="evidence" value="ECO:0007669"/>
    <property type="project" value="TreeGrafter"/>
</dbReference>
<dbReference type="GO" id="GO:0003725">
    <property type="term" value="F:double-stranded RNA binding"/>
    <property type="evidence" value="ECO:0007669"/>
    <property type="project" value="InterPro"/>
</dbReference>
<dbReference type="InterPro" id="IPR017945">
    <property type="entry name" value="DHBP_synth_RibB-like_a/b_dom"/>
</dbReference>
<evidence type="ECO:0000256" key="1">
    <source>
        <dbReference type="ARBA" id="ARBA00004496"/>
    </source>
</evidence>
<dbReference type="GeneID" id="89230493"/>
<evidence type="ECO:0000256" key="8">
    <source>
        <dbReference type="ARBA" id="ARBA00022741"/>
    </source>
</evidence>
<keyword evidence="5 13" id="KW-0808">Transferase</keyword>
<dbReference type="Pfam" id="PF01300">
    <property type="entry name" value="Sua5_yciO_yrdC"/>
    <property type="match status" value="1"/>
</dbReference>
<dbReference type="Gene3D" id="3.90.870.10">
    <property type="entry name" value="DHBP synthase"/>
    <property type="match status" value="1"/>
</dbReference>